<sequence length="66" mass="6662">MVVEGSPGSVIVGARFRPGAGGAALGLPLSALRDLRAPADRRDAATIAACCAIRVWGSTGWPTRSA</sequence>
<dbReference type="AlphaFoldDB" id="A0A6J4TFX3"/>
<name>A0A6J4TFX3_9ACTN</name>
<reference evidence="1" key="1">
    <citation type="submission" date="2020-02" db="EMBL/GenBank/DDBJ databases">
        <authorList>
            <person name="Meier V. D."/>
        </authorList>
    </citation>
    <scope>NUCLEOTIDE SEQUENCE</scope>
    <source>
        <strain evidence="1">AVDCRST_MAG85</strain>
    </source>
</reference>
<protein>
    <submittedName>
        <fullName evidence="1">Uncharacterized protein</fullName>
    </submittedName>
</protein>
<dbReference type="EMBL" id="CADCVT010000323">
    <property type="protein sequence ID" value="CAA9521558.1"/>
    <property type="molecule type" value="Genomic_DNA"/>
</dbReference>
<accession>A0A6J4TFX3</accession>
<proteinExistence type="predicted"/>
<evidence type="ECO:0000313" key="1">
    <source>
        <dbReference type="EMBL" id="CAA9521558.1"/>
    </source>
</evidence>
<gene>
    <name evidence="1" type="ORF">AVDCRST_MAG85-2927</name>
</gene>
<organism evidence="1">
    <name type="scientific">uncultured Solirubrobacteraceae bacterium</name>
    <dbReference type="NCBI Taxonomy" id="1162706"/>
    <lineage>
        <taxon>Bacteria</taxon>
        <taxon>Bacillati</taxon>
        <taxon>Actinomycetota</taxon>
        <taxon>Thermoleophilia</taxon>
        <taxon>Solirubrobacterales</taxon>
        <taxon>Solirubrobacteraceae</taxon>
        <taxon>environmental samples</taxon>
    </lineage>
</organism>